<proteinExistence type="inferred from homology"/>
<evidence type="ECO:0000313" key="3">
    <source>
        <dbReference type="Proteomes" id="UP000267145"/>
    </source>
</evidence>
<evidence type="ECO:0000313" key="2">
    <source>
        <dbReference type="EMBL" id="RNJ53023.1"/>
    </source>
</evidence>
<evidence type="ECO:0008006" key="4">
    <source>
        <dbReference type="Google" id="ProtNLM"/>
    </source>
</evidence>
<dbReference type="CDD" id="cd02440">
    <property type="entry name" value="AdoMet_MTases"/>
    <property type="match status" value="1"/>
</dbReference>
<dbReference type="RefSeq" id="XP_028491181.1">
    <property type="nucleotide sequence ID" value="XM_028636736.1"/>
</dbReference>
<sequence>MPQGFDVDDTTSDFDEGVANSTTSLSSSIYEASNDDKQNESLDIVHHVHLLMLDNQLFKAPLTDVQKVLDVGTGTGIWATDVGDNYPSAEVIGIDISPIQPFWVPPNVTFQIDDCKLEWTFQDDSFDLIHIRWMFGSIADWNALFQQAYRCLKPGGWLESHEASTQFRSDDGTVEDESAMSQFSEALVQGGKKMGQSMTVVEDGTQRKAMEAAQFMNIREQDYKARKHSWEILLWN</sequence>
<dbReference type="Pfam" id="PF13489">
    <property type="entry name" value="Methyltransf_23"/>
    <property type="match status" value="1"/>
</dbReference>
<keyword evidence="3" id="KW-1185">Reference proteome</keyword>
<gene>
    <name evidence="2" type="ORF">D7B24_002530</name>
</gene>
<reference evidence="2 3" key="1">
    <citation type="submission" date="2018-10" db="EMBL/GenBank/DDBJ databases">
        <title>Genome sequence of Verticillium nonalfalfae VnAa140.</title>
        <authorList>
            <person name="Stajich J.E."/>
            <person name="Kasson M.T."/>
        </authorList>
    </citation>
    <scope>NUCLEOTIDE SEQUENCE [LARGE SCALE GENOMIC DNA]</scope>
    <source>
        <strain evidence="2 3">VnAa140</strain>
    </source>
</reference>
<evidence type="ECO:0000256" key="1">
    <source>
        <dbReference type="ARBA" id="ARBA00038158"/>
    </source>
</evidence>
<comment type="caution">
    <text evidence="2">The sequence shown here is derived from an EMBL/GenBank/DDBJ whole genome shotgun (WGS) entry which is preliminary data.</text>
</comment>
<dbReference type="PANTHER" id="PTHR43591:SF10">
    <property type="entry name" value="ABC TRANSMEMBRANE TYPE-1 DOMAIN-CONTAINING PROTEIN-RELATED"/>
    <property type="match status" value="1"/>
</dbReference>
<dbReference type="Gene3D" id="3.40.50.150">
    <property type="entry name" value="Vaccinia Virus protein VP39"/>
    <property type="match status" value="1"/>
</dbReference>
<dbReference type="SUPFAM" id="SSF53335">
    <property type="entry name" value="S-adenosyl-L-methionine-dependent methyltransferases"/>
    <property type="match status" value="1"/>
</dbReference>
<organism evidence="2 3">
    <name type="scientific">Verticillium nonalfalfae</name>
    <dbReference type="NCBI Taxonomy" id="1051616"/>
    <lineage>
        <taxon>Eukaryota</taxon>
        <taxon>Fungi</taxon>
        <taxon>Dikarya</taxon>
        <taxon>Ascomycota</taxon>
        <taxon>Pezizomycotina</taxon>
        <taxon>Sordariomycetes</taxon>
        <taxon>Hypocreomycetidae</taxon>
        <taxon>Glomerellales</taxon>
        <taxon>Plectosphaerellaceae</taxon>
        <taxon>Verticillium</taxon>
    </lineage>
</organism>
<dbReference type="PANTHER" id="PTHR43591">
    <property type="entry name" value="METHYLTRANSFERASE"/>
    <property type="match status" value="1"/>
</dbReference>
<dbReference type="GO" id="GO:0008168">
    <property type="term" value="F:methyltransferase activity"/>
    <property type="evidence" value="ECO:0007669"/>
    <property type="project" value="TreeGrafter"/>
</dbReference>
<comment type="similarity">
    <text evidence="1">Belongs to the methyltransferase superfamily. LaeA methyltransferase family.</text>
</comment>
<dbReference type="Proteomes" id="UP000267145">
    <property type="component" value="Unassembled WGS sequence"/>
</dbReference>
<protein>
    <recommendedName>
        <fullName evidence="4">Methyltransferase domain-containing protein</fullName>
    </recommendedName>
</protein>
<dbReference type="STRING" id="1051616.A0A3M9XXP3"/>
<accession>A0A3M9XXP3</accession>
<dbReference type="EMBL" id="RBVV01000161">
    <property type="protein sequence ID" value="RNJ53023.1"/>
    <property type="molecule type" value="Genomic_DNA"/>
</dbReference>
<name>A0A3M9XXP3_9PEZI</name>
<dbReference type="AlphaFoldDB" id="A0A3M9XXP3"/>
<dbReference type="InterPro" id="IPR029063">
    <property type="entry name" value="SAM-dependent_MTases_sf"/>
</dbReference>
<dbReference type="GeneID" id="39606219"/>